<dbReference type="PANTHER" id="PTHR30632:SF14">
    <property type="entry name" value="TUNGSTATE_MOLYBDATE_CHROMATE-BINDING PROTEIN MODA"/>
    <property type="match status" value="1"/>
</dbReference>
<organism evidence="4 5">
    <name type="scientific">Chryseobacterium terrae</name>
    <dbReference type="NCBI Taxonomy" id="3163299"/>
    <lineage>
        <taxon>Bacteria</taxon>
        <taxon>Pseudomonadati</taxon>
        <taxon>Bacteroidota</taxon>
        <taxon>Flavobacteriia</taxon>
        <taxon>Flavobacteriales</taxon>
        <taxon>Weeksellaceae</taxon>
        <taxon>Chryseobacterium group</taxon>
        <taxon>Chryseobacterium</taxon>
    </lineage>
</organism>
<proteinExistence type="inferred from homology"/>
<dbReference type="RefSeq" id="WP_408088678.1">
    <property type="nucleotide sequence ID" value="NZ_JBELPY010000003.1"/>
</dbReference>
<dbReference type="CDD" id="cd13539">
    <property type="entry name" value="PBP2_AvModA"/>
    <property type="match status" value="1"/>
</dbReference>
<dbReference type="PIRSF" id="PIRSF004846">
    <property type="entry name" value="ModA"/>
    <property type="match status" value="1"/>
</dbReference>
<accession>A0ABW8Y259</accession>
<dbReference type="Proteomes" id="UP001629058">
    <property type="component" value="Unassembled WGS sequence"/>
</dbReference>
<comment type="caution">
    <text evidence="4">The sequence shown here is derived from an EMBL/GenBank/DDBJ whole genome shotgun (WGS) entry which is preliminary data.</text>
</comment>
<name>A0ABW8Y259_9FLAO</name>
<dbReference type="InterPro" id="IPR044084">
    <property type="entry name" value="AvModA-like_subst-bd"/>
</dbReference>
<dbReference type="EMBL" id="JBELPY010000003">
    <property type="protein sequence ID" value="MFL9833632.1"/>
    <property type="molecule type" value="Genomic_DNA"/>
</dbReference>
<evidence type="ECO:0000313" key="4">
    <source>
        <dbReference type="EMBL" id="MFL9833632.1"/>
    </source>
</evidence>
<sequence length="249" mass="27954">MKKQIYLFIVFCLMTFSCKEKMPEELQIAVAANMQFAMKDLTKKFTEHSGIECETVISSSGKLTAQIKQNAPYDVFVAADMKYPTELFKEGFTTAKPEVYANGKLVLWTMKDGVQPSVEVLKTESIKHISIANPKLAPYGKATVELLEHFGIYKVVKNKLVYGESISQANQFIISNAAEIGFTAKSVVLSPELKGKGKWIDLDENLYSPIAQGMVIIKRDGAENKNAQQFYDFLFSVDAKKILQQYGYQ</sequence>
<evidence type="ECO:0000256" key="3">
    <source>
        <dbReference type="ARBA" id="ARBA00022729"/>
    </source>
</evidence>
<reference evidence="4 5" key="1">
    <citation type="submission" date="2024-06" db="EMBL/GenBank/DDBJ databases">
        <authorList>
            <person name="Kaempfer P."/>
            <person name="Viver T."/>
        </authorList>
    </citation>
    <scope>NUCLEOTIDE SEQUENCE [LARGE SCALE GENOMIC DNA]</scope>
    <source>
        <strain evidence="4 5">ST-37</strain>
    </source>
</reference>
<keyword evidence="3" id="KW-0732">Signal</keyword>
<dbReference type="PROSITE" id="PS51257">
    <property type="entry name" value="PROKAR_LIPOPROTEIN"/>
    <property type="match status" value="1"/>
</dbReference>
<evidence type="ECO:0000313" key="5">
    <source>
        <dbReference type="Proteomes" id="UP001629058"/>
    </source>
</evidence>
<dbReference type="PANTHER" id="PTHR30632">
    <property type="entry name" value="MOLYBDATE-BINDING PERIPLASMIC PROTEIN"/>
    <property type="match status" value="1"/>
</dbReference>
<keyword evidence="5" id="KW-1185">Reference proteome</keyword>
<keyword evidence="2" id="KW-0479">Metal-binding</keyword>
<dbReference type="NCBIfam" id="TIGR01256">
    <property type="entry name" value="modA"/>
    <property type="match status" value="1"/>
</dbReference>
<evidence type="ECO:0000256" key="1">
    <source>
        <dbReference type="ARBA" id="ARBA00009175"/>
    </source>
</evidence>
<dbReference type="InterPro" id="IPR005950">
    <property type="entry name" value="ModA"/>
</dbReference>
<protein>
    <submittedName>
        <fullName evidence="4">Molybdate ABC transporter substrate-binding protein</fullName>
    </submittedName>
</protein>
<gene>
    <name evidence="4" type="primary">modA</name>
    <name evidence="4" type="ORF">ABS765_06280</name>
</gene>
<evidence type="ECO:0000256" key="2">
    <source>
        <dbReference type="ARBA" id="ARBA00022723"/>
    </source>
</evidence>
<dbReference type="Gene3D" id="3.40.190.10">
    <property type="entry name" value="Periplasmic binding protein-like II"/>
    <property type="match status" value="2"/>
</dbReference>
<comment type="similarity">
    <text evidence="1">Belongs to the bacterial solute-binding protein ModA family.</text>
</comment>
<dbReference type="SUPFAM" id="SSF53850">
    <property type="entry name" value="Periplasmic binding protein-like II"/>
    <property type="match status" value="1"/>
</dbReference>
<dbReference type="InterPro" id="IPR050682">
    <property type="entry name" value="ModA/WtpA"/>
</dbReference>
<dbReference type="Pfam" id="PF13531">
    <property type="entry name" value="SBP_bac_11"/>
    <property type="match status" value="1"/>
</dbReference>